<organism evidence="10 11">
    <name type="scientific">Paradevosia tibetensis</name>
    <dbReference type="NCBI Taxonomy" id="1447062"/>
    <lineage>
        <taxon>Bacteria</taxon>
        <taxon>Pseudomonadati</taxon>
        <taxon>Pseudomonadota</taxon>
        <taxon>Alphaproteobacteria</taxon>
        <taxon>Hyphomicrobiales</taxon>
        <taxon>Devosiaceae</taxon>
        <taxon>Paradevosia</taxon>
    </lineage>
</organism>
<dbReference type="GO" id="GO:0009055">
    <property type="term" value="F:electron transfer activity"/>
    <property type="evidence" value="ECO:0007669"/>
    <property type="project" value="InterPro"/>
</dbReference>
<feature type="domain" description="Electron transfer flavoprotein alpha/beta-subunit N-terminal" evidence="9">
    <location>
        <begin position="3"/>
        <end position="181"/>
    </location>
</feature>
<proteinExistence type="inferred from homology"/>
<dbReference type="InterPro" id="IPR029035">
    <property type="entry name" value="DHS-like_NAD/FAD-binding_dom"/>
</dbReference>
<dbReference type="SUPFAM" id="SSF52402">
    <property type="entry name" value="Adenine nucleotide alpha hydrolases-like"/>
    <property type="match status" value="1"/>
</dbReference>
<keyword evidence="3 8" id="KW-0274">FAD</keyword>
<evidence type="ECO:0000256" key="4">
    <source>
        <dbReference type="ARBA" id="ARBA00022982"/>
    </source>
</evidence>
<evidence type="ECO:0000256" key="3">
    <source>
        <dbReference type="ARBA" id="ARBA00022827"/>
    </source>
</evidence>
<dbReference type="GO" id="GO:0033539">
    <property type="term" value="P:fatty acid beta-oxidation using acyl-CoA dehydrogenase"/>
    <property type="evidence" value="ECO:0007669"/>
    <property type="project" value="TreeGrafter"/>
</dbReference>
<feature type="binding site" evidence="8">
    <location>
        <begin position="226"/>
        <end position="227"/>
    </location>
    <ligand>
        <name>FAD</name>
        <dbReference type="ChEBI" id="CHEBI:57692"/>
    </ligand>
</feature>
<comment type="similarity">
    <text evidence="1">Belongs to the ETF alpha-subunit/FixB family.</text>
</comment>
<keyword evidence="11" id="KW-1185">Reference proteome</keyword>
<evidence type="ECO:0000256" key="5">
    <source>
        <dbReference type="ARBA" id="ARBA00025649"/>
    </source>
</evidence>
<protein>
    <recommendedName>
        <fullName evidence="6">Electron transfer flavoprotein subunit alpha</fullName>
    </recommendedName>
    <alternativeName>
        <fullName evidence="7">Electron transfer flavoprotein large subunit</fullName>
    </alternativeName>
</protein>
<dbReference type="Pfam" id="PF00766">
    <property type="entry name" value="ETF_alpha"/>
    <property type="match status" value="1"/>
</dbReference>
<dbReference type="PANTHER" id="PTHR43153">
    <property type="entry name" value="ELECTRON TRANSFER FLAVOPROTEIN ALPHA"/>
    <property type="match status" value="1"/>
</dbReference>
<evidence type="ECO:0000256" key="8">
    <source>
        <dbReference type="PIRSR" id="PIRSR000089-1"/>
    </source>
</evidence>
<dbReference type="CDD" id="cd01715">
    <property type="entry name" value="ETF_alpha"/>
    <property type="match status" value="1"/>
</dbReference>
<dbReference type="KEGG" id="yti:FNA67_04540"/>
<evidence type="ECO:0000313" key="11">
    <source>
        <dbReference type="Proteomes" id="UP000321062"/>
    </source>
</evidence>
<evidence type="ECO:0000313" key="10">
    <source>
        <dbReference type="EMBL" id="QEE19485.1"/>
    </source>
</evidence>
<comment type="function">
    <text evidence="5">The electron transfer flavoprotein serves as a specific electron acceptor for other dehydrogenases. It transfers the electrons to the main respiratory chain via ETF-ubiquinone oxidoreductase (ETF dehydrogenase).</text>
</comment>
<dbReference type="GO" id="GO:0050660">
    <property type="term" value="F:flavin adenine dinucleotide binding"/>
    <property type="evidence" value="ECO:0007669"/>
    <property type="project" value="InterPro"/>
</dbReference>
<dbReference type="AlphaFoldDB" id="A0A5B9DKN2"/>
<dbReference type="PIRSF" id="PIRSF000089">
    <property type="entry name" value="Electra_flavoP_a"/>
    <property type="match status" value="1"/>
</dbReference>
<dbReference type="OrthoDB" id="9770286at2"/>
<evidence type="ECO:0000259" key="9">
    <source>
        <dbReference type="SMART" id="SM00893"/>
    </source>
</evidence>
<comment type="cofactor">
    <cofactor evidence="8">
        <name>FAD</name>
        <dbReference type="ChEBI" id="CHEBI:57692"/>
    </cofactor>
    <text evidence="8">Binds 1 FAD per dimer.</text>
</comment>
<dbReference type="Gene3D" id="3.40.50.1220">
    <property type="entry name" value="TPP-binding domain"/>
    <property type="match status" value="1"/>
</dbReference>
<sequence length="315" mass="31657">MATLVLADHDLGQLSPATARIVAAAAQLGAPVDVLVAGAGVDAVASCAAAIEGVAKVRVAQSQALATLSPEALTTLLLTLAPQYDAIVAGSAAVGRDAMPRLAAKLDLMPVTDIVAVHGPGRFDRPIYAGNAIETVASSQAKNVLTIRAAAFRPAGQGGPAPIEAIDASDVSALARFVAAHRTESDVPDLATAQIVVGGGVSVGSAEGFKLIEKLAHQLGAAVGATRAAVDAGYAPNDWQVGQTGKIIAPDLYIAIGISGALQHLAGIQGAKKIIAINTDPEAPLVKIADVALIGDLFTIVPALIADLEKQGIRP</sequence>
<feature type="binding site" evidence="8">
    <location>
        <begin position="257"/>
        <end position="264"/>
    </location>
    <ligand>
        <name>FAD</name>
        <dbReference type="ChEBI" id="CHEBI:57692"/>
    </ligand>
</feature>
<keyword evidence="4" id="KW-0813">Transport</keyword>
<evidence type="ECO:0000256" key="2">
    <source>
        <dbReference type="ARBA" id="ARBA00022630"/>
    </source>
</evidence>
<evidence type="ECO:0000256" key="1">
    <source>
        <dbReference type="ARBA" id="ARBA00005817"/>
    </source>
</evidence>
<dbReference type="InterPro" id="IPR001308">
    <property type="entry name" value="ETF_a/FixB"/>
</dbReference>
<dbReference type="Pfam" id="PF01012">
    <property type="entry name" value="ETF"/>
    <property type="match status" value="1"/>
</dbReference>
<dbReference type="InterPro" id="IPR014730">
    <property type="entry name" value="ETF_a/b_N"/>
</dbReference>
<feature type="binding site" evidence="8">
    <location>
        <position position="278"/>
    </location>
    <ligand>
        <name>FAD</name>
        <dbReference type="ChEBI" id="CHEBI:57692"/>
    </ligand>
</feature>
<keyword evidence="2" id="KW-0285">Flavoprotein</keyword>
<dbReference type="EMBL" id="CP041690">
    <property type="protein sequence ID" value="QEE19485.1"/>
    <property type="molecule type" value="Genomic_DNA"/>
</dbReference>
<keyword evidence="4" id="KW-0249">Electron transport</keyword>
<dbReference type="InterPro" id="IPR014729">
    <property type="entry name" value="Rossmann-like_a/b/a_fold"/>
</dbReference>
<dbReference type="InterPro" id="IPR033947">
    <property type="entry name" value="ETF_alpha_N"/>
</dbReference>
<dbReference type="PANTHER" id="PTHR43153:SF1">
    <property type="entry name" value="ELECTRON TRANSFER FLAVOPROTEIN SUBUNIT ALPHA, MITOCHONDRIAL"/>
    <property type="match status" value="1"/>
</dbReference>
<dbReference type="InterPro" id="IPR014731">
    <property type="entry name" value="ETF_asu_C"/>
</dbReference>
<dbReference type="Gene3D" id="3.40.50.620">
    <property type="entry name" value="HUPs"/>
    <property type="match status" value="1"/>
</dbReference>
<dbReference type="RefSeq" id="WP_147655217.1">
    <property type="nucleotide sequence ID" value="NZ_BMFM01000001.1"/>
</dbReference>
<accession>A0A5B9DKN2</accession>
<feature type="binding site" evidence="8">
    <location>
        <begin position="240"/>
        <end position="244"/>
    </location>
    <ligand>
        <name>FAD</name>
        <dbReference type="ChEBI" id="CHEBI:57692"/>
    </ligand>
</feature>
<evidence type="ECO:0000256" key="7">
    <source>
        <dbReference type="ARBA" id="ARBA00079299"/>
    </source>
</evidence>
<dbReference type="Proteomes" id="UP000321062">
    <property type="component" value="Chromosome"/>
</dbReference>
<evidence type="ECO:0000256" key="6">
    <source>
        <dbReference type="ARBA" id="ARBA00068674"/>
    </source>
</evidence>
<gene>
    <name evidence="10" type="ORF">FNA67_04540</name>
</gene>
<dbReference type="SUPFAM" id="SSF52467">
    <property type="entry name" value="DHS-like NAD/FAD-binding domain"/>
    <property type="match status" value="1"/>
</dbReference>
<name>A0A5B9DKN2_9HYPH</name>
<dbReference type="FunFam" id="3.40.50.1220:FF:000001">
    <property type="entry name" value="Electron transfer flavoprotein, alpha subunit"/>
    <property type="match status" value="1"/>
</dbReference>
<reference evidence="10 11" key="1">
    <citation type="journal article" date="2015" name="Int. J. Syst. Evol. Microbiol.">
        <title>Youhaiella tibetensis gen. nov., sp. nov., isolated from subsurface sediment.</title>
        <authorList>
            <person name="Wang Y.X."/>
            <person name="Huang F.Q."/>
            <person name="Nogi Y."/>
            <person name="Pang S.J."/>
            <person name="Wang P.K."/>
            <person name="Lv J."/>
        </authorList>
    </citation>
    <scope>NUCLEOTIDE SEQUENCE [LARGE SCALE GENOMIC DNA]</scope>
    <source>
        <strain evidence="11">fig4</strain>
    </source>
</reference>
<dbReference type="SMART" id="SM00893">
    <property type="entry name" value="ETF"/>
    <property type="match status" value="1"/>
</dbReference>